<evidence type="ECO:0000256" key="2">
    <source>
        <dbReference type="ARBA" id="ARBA00023004"/>
    </source>
</evidence>
<dbReference type="PANTHER" id="PTHR43742">
    <property type="entry name" value="TRIMETHYLAMINE-N-OXIDE REDUCTASE"/>
    <property type="match status" value="1"/>
</dbReference>
<evidence type="ECO:0000313" key="5">
    <source>
        <dbReference type="EMBL" id="RXJ69606.1"/>
    </source>
</evidence>
<feature type="domain" description="Molybdopterin oxidoreductase" evidence="4">
    <location>
        <begin position="63"/>
        <end position="389"/>
    </location>
</feature>
<evidence type="ECO:0000313" key="6">
    <source>
        <dbReference type="Proteomes" id="UP000290172"/>
    </source>
</evidence>
<proteinExistence type="predicted"/>
<dbReference type="Pfam" id="PF00384">
    <property type="entry name" value="Molybdopterin"/>
    <property type="match status" value="1"/>
</dbReference>
<evidence type="ECO:0000256" key="1">
    <source>
        <dbReference type="ARBA" id="ARBA00022723"/>
    </source>
</evidence>
<dbReference type="PANTHER" id="PTHR43742:SF6">
    <property type="entry name" value="OXIDOREDUCTASE YYAE-RELATED"/>
    <property type="match status" value="1"/>
</dbReference>
<gene>
    <name evidence="5" type="ORF">CRV08_02560</name>
</gene>
<accession>A0A4Q0YG48</accession>
<dbReference type="GO" id="GO:0016491">
    <property type="term" value="F:oxidoreductase activity"/>
    <property type="evidence" value="ECO:0007669"/>
    <property type="project" value="InterPro"/>
</dbReference>
<dbReference type="Proteomes" id="UP000290172">
    <property type="component" value="Unassembled WGS sequence"/>
</dbReference>
<dbReference type="Gene3D" id="3.40.50.740">
    <property type="match status" value="1"/>
</dbReference>
<dbReference type="RefSeq" id="WP_128978763.1">
    <property type="nucleotide sequence ID" value="NZ_PDKJ01000002.1"/>
</dbReference>
<keyword evidence="3" id="KW-0411">Iron-sulfur</keyword>
<keyword evidence="2" id="KW-0408">Iron</keyword>
<dbReference type="Gene3D" id="3.30.2070.10">
    <property type="entry name" value="Formate dehydrogenase/DMSO reductase"/>
    <property type="match status" value="1"/>
</dbReference>
<sequence>MSLSKNSIACPLDCYDTCEAVYENGLIKGNKAHRVTNGKLCVNFANLQNENFLKTAYYENKEITLEESLNILVEKLKNTKPDNTLFYKGAGNLGIMQSITKIFFASYGSVLTKGSLCDEIGGYGLAKGRGKLVNPPIENLINSDVIIVWGRNFSVSSPHMYNLVKDKTFITIDPIKTDIAKKSSLHLQLNPKTDHELALLLTRFAYMEDMEDEDFIKNNSSNIEDFFDLAKERPLLSYEKTTGISLTDITKFFELIKGKKVAIFIGLGVQKYYEGAQIIRTIDSFAGYIGLHNKDYGGVWYLDESAAGYEKQIVAKPKKKIPLPEVDFSQFDLVFIQGANPVVSAPNTKKVIEGLKNSFVVYFGTTLNDTAKYADLIIPASNFLTKGDVRLSYGHNLKAVSNAVIKKEEGTISEYELASFLTKEFSFESLKAEDDILNYYKNTVPNKSHKMETFEFIEELEIENLYENKEENQYYFITAKRKRNLNSQFESDDKAYFNPSSGLKEKEIVKLFTDYGEAIFEVALSEDVKENCVLTYAGNRKANYLTPFKKDEVADSATLQEVLVTIDIS</sequence>
<name>A0A4Q0YG48_9BACT</name>
<evidence type="ECO:0000259" key="4">
    <source>
        <dbReference type="Pfam" id="PF00384"/>
    </source>
</evidence>
<reference evidence="5 6" key="1">
    <citation type="submission" date="2017-10" db="EMBL/GenBank/DDBJ databases">
        <title>Genomics of the genus Arcobacter.</title>
        <authorList>
            <person name="Perez-Cataluna A."/>
            <person name="Figueras M.J."/>
        </authorList>
    </citation>
    <scope>NUCLEOTIDE SEQUENCE [LARGE SCALE GENOMIC DNA]</scope>
    <source>
        <strain evidence="5 6">CECT 8993</strain>
    </source>
</reference>
<comment type="caution">
    <text evidence="5">The sequence shown here is derived from an EMBL/GenBank/DDBJ whole genome shotgun (WGS) entry which is preliminary data.</text>
</comment>
<dbReference type="EMBL" id="PDKJ01000002">
    <property type="protein sequence ID" value="RXJ69606.1"/>
    <property type="molecule type" value="Genomic_DNA"/>
</dbReference>
<protein>
    <recommendedName>
        <fullName evidence="4">Molybdopterin oxidoreductase domain-containing protein</fullName>
    </recommendedName>
</protein>
<dbReference type="GO" id="GO:0046872">
    <property type="term" value="F:metal ion binding"/>
    <property type="evidence" value="ECO:0007669"/>
    <property type="project" value="UniProtKB-KW"/>
</dbReference>
<dbReference type="AlphaFoldDB" id="A0A4Q0YG48"/>
<organism evidence="5 6">
    <name type="scientific">Halarcobacter ebronensis</name>
    <dbReference type="NCBI Taxonomy" id="1462615"/>
    <lineage>
        <taxon>Bacteria</taxon>
        <taxon>Pseudomonadati</taxon>
        <taxon>Campylobacterota</taxon>
        <taxon>Epsilonproteobacteria</taxon>
        <taxon>Campylobacterales</taxon>
        <taxon>Arcobacteraceae</taxon>
        <taxon>Halarcobacter</taxon>
    </lineage>
</organism>
<dbReference type="SUPFAM" id="SSF53706">
    <property type="entry name" value="Formate dehydrogenase/DMSO reductase, domains 1-3"/>
    <property type="match status" value="1"/>
</dbReference>
<dbReference type="InterPro" id="IPR006656">
    <property type="entry name" value="Mopterin_OxRdtase"/>
</dbReference>
<dbReference type="GO" id="GO:0051536">
    <property type="term" value="F:iron-sulfur cluster binding"/>
    <property type="evidence" value="ECO:0007669"/>
    <property type="project" value="UniProtKB-KW"/>
</dbReference>
<dbReference type="SUPFAM" id="SSF50692">
    <property type="entry name" value="ADC-like"/>
    <property type="match status" value="1"/>
</dbReference>
<dbReference type="Gene3D" id="3.40.228.10">
    <property type="entry name" value="Dimethylsulfoxide Reductase, domain 2"/>
    <property type="match status" value="1"/>
</dbReference>
<dbReference type="InterPro" id="IPR050612">
    <property type="entry name" value="Prok_Mopterin_Oxidored"/>
</dbReference>
<keyword evidence="1" id="KW-0479">Metal-binding</keyword>
<evidence type="ECO:0000256" key="3">
    <source>
        <dbReference type="ARBA" id="ARBA00023014"/>
    </source>
</evidence>
<dbReference type="InterPro" id="IPR009010">
    <property type="entry name" value="Asp_de-COase-like_dom_sf"/>
</dbReference>